<dbReference type="EMBL" id="AFYH01040347">
    <property type="status" value="NOT_ANNOTATED_CDS"/>
    <property type="molecule type" value="Genomic_DNA"/>
</dbReference>
<sequence>MVESVVRFSVYGNPSVPVTQPFENTSTFSTWSPTVDGTNISIPHKCLLILYEDVGESRVRIWDIMLLVPNVLFFMFLLWKLPSARTKIYATSSPIFTTFYILVFVVSMVGIARAVVSMTVSASSVATITDKILWEITRFFLLAIELSVIILGLAFGHLESNSSVKRVLAITAVLSLAYSITQGTLEILYPDSHLSAEDFNIYGHGGRHFWLASSCFFFLVYSMIVLLPKTPLKDRISLPSRKSFYMYAAVLSLLNLLQAVGSALLCAGIIEGLCCVDATTFLYFSLFAPLMYLTFLKGFFGSEPKILFSYKTQIDEPDDTDVHLPHTYAVAKKEGLDGGFYSSTQFDTTAYLDDVSSMPCSVGSINSVDSDRWKALNS</sequence>
<organism evidence="8 9">
    <name type="scientific">Latimeria chalumnae</name>
    <name type="common">Coelacanth</name>
    <dbReference type="NCBI Taxonomy" id="7897"/>
    <lineage>
        <taxon>Eukaryota</taxon>
        <taxon>Metazoa</taxon>
        <taxon>Chordata</taxon>
        <taxon>Craniata</taxon>
        <taxon>Vertebrata</taxon>
        <taxon>Euteleostomi</taxon>
        <taxon>Coelacanthiformes</taxon>
        <taxon>Coelacanthidae</taxon>
        <taxon>Latimeria</taxon>
    </lineage>
</organism>
<dbReference type="STRING" id="7897.ENSLACP00000012248"/>
<dbReference type="PANTHER" id="PTHR15876:SF8">
    <property type="entry name" value="TRANSMEMBRANE PROTEIN ADIPOCYTE-ASSOCIATED 1"/>
    <property type="match status" value="1"/>
</dbReference>
<dbReference type="Ensembl" id="ENSLACT00000012340.2">
    <property type="protein sequence ID" value="ENSLACP00000012248.2"/>
    <property type="gene ID" value="ENSLACG00000010780.2"/>
</dbReference>
<comment type="subcellular location">
    <subcellularLocation>
        <location evidence="1">Membrane</location>
        <topology evidence="1">Multi-pass membrane protein</topology>
    </subcellularLocation>
</comment>
<feature type="transmembrane region" description="Helical" evidence="7">
    <location>
        <begin position="247"/>
        <end position="270"/>
    </location>
</feature>
<proteinExistence type="inferred from homology"/>
<dbReference type="GO" id="GO:0004930">
    <property type="term" value="F:G protein-coupled receptor activity"/>
    <property type="evidence" value="ECO:0007669"/>
    <property type="project" value="TreeGrafter"/>
</dbReference>
<evidence type="ECO:0000256" key="6">
    <source>
        <dbReference type="ARBA" id="ARBA00029849"/>
    </source>
</evidence>
<evidence type="ECO:0000313" key="9">
    <source>
        <dbReference type="Proteomes" id="UP000008672"/>
    </source>
</evidence>
<reference evidence="9" key="1">
    <citation type="submission" date="2011-08" db="EMBL/GenBank/DDBJ databases">
        <title>The draft genome of Latimeria chalumnae.</title>
        <authorList>
            <person name="Di Palma F."/>
            <person name="Alfoldi J."/>
            <person name="Johnson J."/>
            <person name="Berlin A."/>
            <person name="Gnerre S."/>
            <person name="Jaffe D."/>
            <person name="MacCallum I."/>
            <person name="Young S."/>
            <person name="Walker B.J."/>
            <person name="Lander E."/>
            <person name="Lindblad-Toh K."/>
        </authorList>
    </citation>
    <scope>NUCLEOTIDE SEQUENCE [LARGE SCALE GENOMIC DNA]</scope>
    <source>
        <strain evidence="9">Wild caught</strain>
    </source>
</reference>
<keyword evidence="4 7" id="KW-1133">Transmembrane helix</keyword>
<reference evidence="8" key="2">
    <citation type="submission" date="2025-08" db="UniProtKB">
        <authorList>
            <consortium name="Ensembl"/>
        </authorList>
    </citation>
    <scope>IDENTIFICATION</scope>
</reference>
<feature type="transmembrane region" description="Helical" evidence="7">
    <location>
        <begin position="209"/>
        <end position="227"/>
    </location>
</feature>
<dbReference type="InterPro" id="IPR018781">
    <property type="entry name" value="TPRA1/CAND2/CAND8"/>
</dbReference>
<dbReference type="OMA" id="DRWKSIN"/>
<dbReference type="HOGENOM" id="CLU_056255_0_0_1"/>
<evidence type="ECO:0000256" key="5">
    <source>
        <dbReference type="ARBA" id="ARBA00023136"/>
    </source>
</evidence>
<keyword evidence="3 7" id="KW-0812">Transmembrane</keyword>
<keyword evidence="5 7" id="KW-0472">Membrane</keyword>
<feature type="transmembrane region" description="Helical" evidence="7">
    <location>
        <begin position="167"/>
        <end position="189"/>
    </location>
</feature>
<dbReference type="CTD" id="131601"/>
<keyword evidence="9" id="KW-1185">Reference proteome</keyword>
<reference evidence="8" key="3">
    <citation type="submission" date="2025-09" db="UniProtKB">
        <authorList>
            <consortium name="Ensembl"/>
        </authorList>
    </citation>
    <scope>IDENTIFICATION</scope>
</reference>
<dbReference type="AlphaFoldDB" id="H3ARH7"/>
<dbReference type="FunCoup" id="H3ARH7">
    <property type="interactions" value="485"/>
</dbReference>
<dbReference type="KEGG" id="lcm:102350082"/>
<dbReference type="EMBL" id="AFYH01040348">
    <property type="status" value="NOT_ANNOTATED_CDS"/>
    <property type="molecule type" value="Genomic_DNA"/>
</dbReference>
<feature type="transmembrane region" description="Helical" evidence="7">
    <location>
        <begin position="282"/>
        <end position="300"/>
    </location>
</feature>
<feature type="transmembrane region" description="Helical" evidence="7">
    <location>
        <begin position="93"/>
        <end position="116"/>
    </location>
</feature>
<feature type="transmembrane region" description="Helical" evidence="7">
    <location>
        <begin position="61"/>
        <end position="81"/>
    </location>
</feature>
<dbReference type="GeneID" id="102350082"/>
<dbReference type="InParanoid" id="H3ARH7"/>
<dbReference type="GeneTree" id="ENSGT00390000016807"/>
<evidence type="ECO:0000256" key="2">
    <source>
        <dbReference type="ARBA" id="ARBA00010125"/>
    </source>
</evidence>
<dbReference type="RefSeq" id="XP_005992591.1">
    <property type="nucleotide sequence ID" value="XM_005992529.2"/>
</dbReference>
<dbReference type="eggNOG" id="KOG4536">
    <property type="taxonomic scope" value="Eukaryota"/>
</dbReference>
<protein>
    <recommendedName>
        <fullName evidence="6">Integral membrane protein GPR175</fullName>
    </recommendedName>
</protein>
<evidence type="ECO:0000256" key="1">
    <source>
        <dbReference type="ARBA" id="ARBA00004141"/>
    </source>
</evidence>
<dbReference type="RefSeq" id="XP_005992592.1">
    <property type="nucleotide sequence ID" value="XM_005992530.3"/>
</dbReference>
<comment type="similarity">
    <text evidence="2">Belongs to the UPF0359 family.</text>
</comment>
<dbReference type="Proteomes" id="UP000008672">
    <property type="component" value="Unassembled WGS sequence"/>
</dbReference>
<dbReference type="PANTHER" id="PTHR15876">
    <property type="entry name" value="TRANSMEMBRANE PROTEIN ADIPOCYTE-ASSOCIATED 1"/>
    <property type="match status" value="1"/>
</dbReference>
<accession>H3ARH7</accession>
<name>H3ARH7_LATCH</name>
<gene>
    <name evidence="8" type="primary">TPRA1</name>
</gene>
<evidence type="ECO:0000256" key="7">
    <source>
        <dbReference type="SAM" id="Phobius"/>
    </source>
</evidence>
<feature type="transmembrane region" description="Helical" evidence="7">
    <location>
        <begin position="136"/>
        <end position="155"/>
    </location>
</feature>
<dbReference type="GO" id="GO:0005886">
    <property type="term" value="C:plasma membrane"/>
    <property type="evidence" value="ECO:0007669"/>
    <property type="project" value="TreeGrafter"/>
</dbReference>
<evidence type="ECO:0000313" key="8">
    <source>
        <dbReference type="Ensembl" id="ENSLACP00000012248.2"/>
    </source>
</evidence>
<dbReference type="OrthoDB" id="10027388at2759"/>
<evidence type="ECO:0000256" key="3">
    <source>
        <dbReference type="ARBA" id="ARBA00022692"/>
    </source>
</evidence>
<evidence type="ECO:0000256" key="4">
    <source>
        <dbReference type="ARBA" id="ARBA00022989"/>
    </source>
</evidence>
<dbReference type="Pfam" id="PF10160">
    <property type="entry name" value="Tmemb_40"/>
    <property type="match status" value="1"/>
</dbReference>